<dbReference type="InterPro" id="IPR037171">
    <property type="entry name" value="NagB/RpiA_transferase-like"/>
</dbReference>
<evidence type="ECO:0000313" key="3">
    <source>
        <dbReference type="Proteomes" id="UP001597261"/>
    </source>
</evidence>
<feature type="compositionally biased region" description="Low complexity" evidence="1">
    <location>
        <begin position="73"/>
        <end position="92"/>
    </location>
</feature>
<proteinExistence type="predicted"/>
<dbReference type="Gene3D" id="3.40.1080.10">
    <property type="entry name" value="Glutaconate Coenzyme A-transferase"/>
    <property type="match status" value="1"/>
</dbReference>
<dbReference type="SUPFAM" id="SSF100950">
    <property type="entry name" value="NagB/RpiA/CoA transferase-like"/>
    <property type="match status" value="1"/>
</dbReference>
<organism evidence="2 3">
    <name type="scientific">Streptomyces caeni</name>
    <dbReference type="NCBI Taxonomy" id="2307231"/>
    <lineage>
        <taxon>Bacteria</taxon>
        <taxon>Bacillati</taxon>
        <taxon>Actinomycetota</taxon>
        <taxon>Actinomycetes</taxon>
        <taxon>Kitasatosporales</taxon>
        <taxon>Streptomycetaceae</taxon>
        <taxon>Streptomyces</taxon>
    </lineage>
</organism>
<dbReference type="EMBL" id="JBHUDX010000011">
    <property type="protein sequence ID" value="MFD1657560.1"/>
    <property type="molecule type" value="Genomic_DNA"/>
</dbReference>
<feature type="region of interest" description="Disordered" evidence="1">
    <location>
        <begin position="44"/>
        <end position="101"/>
    </location>
</feature>
<comment type="caution">
    <text evidence="2">The sequence shown here is derived from an EMBL/GenBank/DDBJ whole genome shotgun (WGS) entry which is preliminary data.</text>
</comment>
<keyword evidence="3" id="KW-1185">Reference proteome</keyword>
<evidence type="ECO:0000256" key="1">
    <source>
        <dbReference type="SAM" id="MobiDB-lite"/>
    </source>
</evidence>
<name>A0ABW4IJR6_9ACTN</name>
<reference evidence="3" key="1">
    <citation type="journal article" date="2019" name="Int. J. Syst. Evol. Microbiol.">
        <title>The Global Catalogue of Microorganisms (GCM) 10K type strain sequencing project: providing services to taxonomists for standard genome sequencing and annotation.</title>
        <authorList>
            <consortium name="The Broad Institute Genomics Platform"/>
            <consortium name="The Broad Institute Genome Sequencing Center for Infectious Disease"/>
            <person name="Wu L."/>
            <person name="Ma J."/>
        </authorList>
    </citation>
    <scope>NUCLEOTIDE SEQUENCE [LARGE SCALE GENOMIC DNA]</scope>
    <source>
        <strain evidence="3">CGMCC 1.12470</strain>
    </source>
</reference>
<protein>
    <submittedName>
        <fullName evidence="2">Uncharacterized protein</fullName>
    </submittedName>
</protein>
<dbReference type="Proteomes" id="UP001597261">
    <property type="component" value="Unassembled WGS sequence"/>
</dbReference>
<sequence>MVDRVITDLAVIDVSARGLALAETAPGTDARDLQNATAAELLIPAPLTAGPPGEPPRATGARHERAPTPPERGPVAVPGAPHAPHGASSHGGITNDGCADH</sequence>
<accession>A0ABW4IJR6</accession>
<dbReference type="RefSeq" id="WP_381078839.1">
    <property type="nucleotide sequence ID" value="NZ_JBHUDX010000011.1"/>
</dbReference>
<gene>
    <name evidence="2" type="ORF">ACFSL4_04780</name>
</gene>
<evidence type="ECO:0000313" key="2">
    <source>
        <dbReference type="EMBL" id="MFD1657560.1"/>
    </source>
</evidence>